<protein>
    <recommendedName>
        <fullName evidence="3">tRNA threonylcarbamoyladenosine biosynthesis protein TsaE</fullName>
    </recommendedName>
    <alternativeName>
        <fullName evidence="10">t(6)A37 threonylcarbamoyladenosine biosynthesis protein TsaE</fullName>
    </alternativeName>
</protein>
<dbReference type="GO" id="GO:0046872">
    <property type="term" value="F:metal ion binding"/>
    <property type="evidence" value="ECO:0007669"/>
    <property type="project" value="UniProtKB-KW"/>
</dbReference>
<dbReference type="AlphaFoldDB" id="A0A6H2GUQ8"/>
<evidence type="ECO:0000256" key="10">
    <source>
        <dbReference type="ARBA" id="ARBA00032441"/>
    </source>
</evidence>
<evidence type="ECO:0000256" key="8">
    <source>
        <dbReference type="ARBA" id="ARBA00022840"/>
    </source>
</evidence>
<keyword evidence="9" id="KW-0460">Magnesium</keyword>
<comment type="similarity">
    <text evidence="2">Belongs to the TsaE family.</text>
</comment>
<dbReference type="Gene3D" id="3.40.50.300">
    <property type="entry name" value="P-loop containing nucleotide triphosphate hydrolases"/>
    <property type="match status" value="1"/>
</dbReference>
<evidence type="ECO:0000256" key="3">
    <source>
        <dbReference type="ARBA" id="ARBA00019010"/>
    </source>
</evidence>
<dbReference type="GO" id="GO:0016740">
    <property type="term" value="F:transferase activity"/>
    <property type="evidence" value="ECO:0007669"/>
    <property type="project" value="UniProtKB-KW"/>
</dbReference>
<evidence type="ECO:0000256" key="4">
    <source>
        <dbReference type="ARBA" id="ARBA00022490"/>
    </source>
</evidence>
<dbReference type="PANTHER" id="PTHR33540:SF2">
    <property type="entry name" value="TRNA THREONYLCARBAMOYLADENOSINE BIOSYNTHESIS PROTEIN TSAE"/>
    <property type="match status" value="1"/>
</dbReference>
<keyword evidence="4" id="KW-0963">Cytoplasm</keyword>
<dbReference type="InterPro" id="IPR027417">
    <property type="entry name" value="P-loop_NTPase"/>
</dbReference>
<evidence type="ECO:0000256" key="2">
    <source>
        <dbReference type="ARBA" id="ARBA00007599"/>
    </source>
</evidence>
<keyword evidence="12" id="KW-1185">Reference proteome</keyword>
<evidence type="ECO:0000256" key="6">
    <source>
        <dbReference type="ARBA" id="ARBA00022723"/>
    </source>
</evidence>
<keyword evidence="8" id="KW-0067">ATP-binding</keyword>
<evidence type="ECO:0000256" key="9">
    <source>
        <dbReference type="ARBA" id="ARBA00022842"/>
    </source>
</evidence>
<dbReference type="Proteomes" id="UP000502136">
    <property type="component" value="Chromosome"/>
</dbReference>
<dbReference type="KEGG" id="palr:HGI30_06005"/>
<evidence type="ECO:0000256" key="1">
    <source>
        <dbReference type="ARBA" id="ARBA00004496"/>
    </source>
</evidence>
<dbReference type="RefSeq" id="WP_168906815.1">
    <property type="nucleotide sequence ID" value="NZ_CP051428.1"/>
</dbReference>
<keyword evidence="11" id="KW-0808">Transferase</keyword>
<dbReference type="Pfam" id="PF02367">
    <property type="entry name" value="TsaE"/>
    <property type="match status" value="1"/>
</dbReference>
<evidence type="ECO:0000256" key="7">
    <source>
        <dbReference type="ARBA" id="ARBA00022741"/>
    </source>
</evidence>
<evidence type="ECO:0000313" key="12">
    <source>
        <dbReference type="Proteomes" id="UP000502136"/>
    </source>
</evidence>
<dbReference type="PANTHER" id="PTHR33540">
    <property type="entry name" value="TRNA THREONYLCARBAMOYLADENOSINE BIOSYNTHESIS PROTEIN TSAE"/>
    <property type="match status" value="1"/>
</dbReference>
<dbReference type="NCBIfam" id="TIGR00150">
    <property type="entry name" value="T6A_YjeE"/>
    <property type="match status" value="1"/>
</dbReference>
<keyword evidence="5" id="KW-0819">tRNA processing</keyword>
<reference evidence="11 12" key="1">
    <citation type="submission" date="2020-04" db="EMBL/GenBank/DDBJ databases">
        <title>Novel Paenibacillus strain UniB2 isolated from commercial digestive syrup.</title>
        <authorList>
            <person name="Thorat V."/>
            <person name="Kirdat K."/>
            <person name="Tiwarekar B."/>
            <person name="Yadav A."/>
        </authorList>
    </citation>
    <scope>NUCLEOTIDE SEQUENCE [LARGE SCALE GENOMIC DNA]</scope>
    <source>
        <strain evidence="11 12">UniB2</strain>
    </source>
</reference>
<dbReference type="EMBL" id="CP051428">
    <property type="protein sequence ID" value="QJC51161.1"/>
    <property type="molecule type" value="Genomic_DNA"/>
</dbReference>
<dbReference type="GO" id="GO:0002949">
    <property type="term" value="P:tRNA threonylcarbamoyladenosine modification"/>
    <property type="evidence" value="ECO:0007669"/>
    <property type="project" value="InterPro"/>
</dbReference>
<keyword evidence="7" id="KW-0547">Nucleotide-binding</keyword>
<gene>
    <name evidence="11" type="primary">tsaE</name>
    <name evidence="11" type="ORF">HGI30_06005</name>
</gene>
<dbReference type="GO" id="GO:0005524">
    <property type="term" value="F:ATP binding"/>
    <property type="evidence" value="ECO:0007669"/>
    <property type="project" value="UniProtKB-KW"/>
</dbReference>
<dbReference type="GO" id="GO:0005737">
    <property type="term" value="C:cytoplasm"/>
    <property type="evidence" value="ECO:0007669"/>
    <property type="project" value="UniProtKB-SubCell"/>
</dbReference>
<name>A0A6H2GUQ8_9BACL</name>
<organism evidence="11 12">
    <name type="scientific">Paenibacillus albicereus</name>
    <dbReference type="NCBI Taxonomy" id="2726185"/>
    <lineage>
        <taxon>Bacteria</taxon>
        <taxon>Bacillati</taxon>
        <taxon>Bacillota</taxon>
        <taxon>Bacilli</taxon>
        <taxon>Bacillales</taxon>
        <taxon>Paenibacillaceae</taxon>
        <taxon>Paenibacillus</taxon>
    </lineage>
</organism>
<accession>A0A6H2GUQ8</accession>
<keyword evidence="6" id="KW-0479">Metal-binding</keyword>
<dbReference type="InterPro" id="IPR003442">
    <property type="entry name" value="T6A_TsaE"/>
</dbReference>
<sequence length="165" mass="18125">MTIEAAEAQWSAESEADTARLAGWLAQRAEPGTVIALDGDLGAGKTRFSQAFAAALGVAGVVSSPTFTIIKEYESGRLPLYHMDVYRLSQEEADELGLDEYWYGRGVSLVEWASLVPDLLPERKLSIRIAREDGERRRFTLQGEGLPYADWCREWTVAAEGGGRG</sequence>
<dbReference type="SUPFAM" id="SSF52540">
    <property type="entry name" value="P-loop containing nucleoside triphosphate hydrolases"/>
    <property type="match status" value="1"/>
</dbReference>
<proteinExistence type="inferred from homology"/>
<evidence type="ECO:0000313" key="11">
    <source>
        <dbReference type="EMBL" id="QJC51161.1"/>
    </source>
</evidence>
<comment type="subcellular location">
    <subcellularLocation>
        <location evidence="1">Cytoplasm</location>
    </subcellularLocation>
</comment>
<evidence type="ECO:0000256" key="5">
    <source>
        <dbReference type="ARBA" id="ARBA00022694"/>
    </source>
</evidence>